<dbReference type="CDD" id="cd05233">
    <property type="entry name" value="SDR_c"/>
    <property type="match status" value="1"/>
</dbReference>
<evidence type="ECO:0000259" key="3">
    <source>
        <dbReference type="Pfam" id="PF01522"/>
    </source>
</evidence>
<evidence type="ECO:0000313" key="4">
    <source>
        <dbReference type="EMBL" id="PSN68695.1"/>
    </source>
</evidence>
<dbReference type="InterPro" id="IPR036291">
    <property type="entry name" value="NAD(P)-bd_dom_sf"/>
</dbReference>
<protein>
    <submittedName>
        <fullName evidence="4">Polysaccharide deacetylase</fullName>
    </submittedName>
</protein>
<sequence>MSFLQLEGLHVFVTGAAGGIGSAIVDEFLAQGCKVTAHDKRSNPRAPTPNFHSLQGDISDENSISSAIEQAIDHFGPLNILCANAGITDESNSYPIWELPLSLWEKTYSTNVRGTFLTIKHFLASVSTAQSKDGGRKELENVAIVVTGSECGVFGQAGHSEYASGKAGLQYGLVRSVKNEMVRLNAKARINAVAPGWVDTNLIEGRLDDPKEMWREAQATVPLRKIAQPTDVARAAAFLASHRAAGHISGQCISVDGGMEGRIVWSEEEVKKDLQIAQSQSVPAAQDAKLGTEGPSAAVSAPSIPPKLSDPPKPKPIIKVLVSVDFDAVSGWLGTGQHPDNNLADYSAGFFSAYVGVPRLLKLFKKLGIQDKVTWFVPMHSAESFPEEFKSIVDSGCEIGLHGYCHEGAPQLTPTQEAAVLSHCLDLCTRLTGRKPTGYRAPLYQLRPSTIALLESHSLLYDSSLSHHDSRPYYLPRQPPIEPPSYAPSELAESWMHPLPRPAAPTSASLVEIPGNWYAEDMTPLQFWPHTGNSQGYVDVRVVEGMWRDRFEWIRGEALEARGGGGGEEEEVTVFPLVLHPDTSGMAHVIGMVERVLTWVQGWVGEVEFCTFESVAREWKERNPVE</sequence>
<dbReference type="STRING" id="1448308.A0A2T2NTC5"/>
<dbReference type="Gene3D" id="3.40.50.720">
    <property type="entry name" value="NAD(P)-binding Rossmann-like Domain"/>
    <property type="match status" value="1"/>
</dbReference>
<keyword evidence="1" id="KW-0521">NADP</keyword>
<dbReference type="InterPro" id="IPR037950">
    <property type="entry name" value="PgdA-like"/>
</dbReference>
<dbReference type="SUPFAM" id="SSF51735">
    <property type="entry name" value="NAD(P)-binding Rossmann-fold domains"/>
    <property type="match status" value="1"/>
</dbReference>
<proteinExistence type="predicted"/>
<dbReference type="PANTHER" id="PTHR47561">
    <property type="entry name" value="POLYSACCHARIDE DEACETYLASE FAMILY PROTEIN (AFU_ORTHOLOGUE AFUA_6G05030)"/>
    <property type="match status" value="1"/>
</dbReference>
<evidence type="ECO:0000313" key="5">
    <source>
        <dbReference type="Proteomes" id="UP000240883"/>
    </source>
</evidence>
<dbReference type="SUPFAM" id="SSF88713">
    <property type="entry name" value="Glycoside hydrolase/deacetylase"/>
    <property type="match status" value="1"/>
</dbReference>
<dbReference type="InterPro" id="IPR002347">
    <property type="entry name" value="SDR_fam"/>
</dbReference>
<dbReference type="AlphaFoldDB" id="A0A2T2NTC5"/>
<dbReference type="InterPro" id="IPR002509">
    <property type="entry name" value="NODB_dom"/>
</dbReference>
<feature type="region of interest" description="Disordered" evidence="2">
    <location>
        <begin position="282"/>
        <end position="309"/>
    </location>
</feature>
<evidence type="ECO:0000256" key="2">
    <source>
        <dbReference type="SAM" id="MobiDB-lite"/>
    </source>
</evidence>
<gene>
    <name evidence="4" type="ORF">BS50DRAFT_571902</name>
</gene>
<dbReference type="PRINTS" id="PR00081">
    <property type="entry name" value="GDHRDH"/>
</dbReference>
<dbReference type="Pfam" id="PF13561">
    <property type="entry name" value="adh_short_C2"/>
    <property type="match status" value="1"/>
</dbReference>
<dbReference type="OrthoDB" id="504708at2759"/>
<dbReference type="GO" id="GO:0005975">
    <property type="term" value="P:carbohydrate metabolic process"/>
    <property type="evidence" value="ECO:0007669"/>
    <property type="project" value="InterPro"/>
</dbReference>
<dbReference type="Pfam" id="PF01522">
    <property type="entry name" value="Polysacc_deac_1"/>
    <property type="match status" value="1"/>
</dbReference>
<evidence type="ECO:0000256" key="1">
    <source>
        <dbReference type="ARBA" id="ARBA00022857"/>
    </source>
</evidence>
<dbReference type="FunFam" id="3.40.50.720:FF:000084">
    <property type="entry name" value="Short-chain dehydrogenase reductase"/>
    <property type="match status" value="1"/>
</dbReference>
<reference evidence="4 5" key="1">
    <citation type="journal article" date="2018" name="Front. Microbiol.">
        <title>Genome-Wide Analysis of Corynespora cassiicola Leaf Fall Disease Putative Effectors.</title>
        <authorList>
            <person name="Lopez D."/>
            <person name="Ribeiro S."/>
            <person name="Label P."/>
            <person name="Fumanal B."/>
            <person name="Venisse J.S."/>
            <person name="Kohler A."/>
            <person name="de Oliveira R.R."/>
            <person name="Labutti K."/>
            <person name="Lipzen A."/>
            <person name="Lail K."/>
            <person name="Bauer D."/>
            <person name="Ohm R.A."/>
            <person name="Barry K.W."/>
            <person name="Spatafora J."/>
            <person name="Grigoriev I.V."/>
            <person name="Martin F.M."/>
            <person name="Pujade-Renaud V."/>
        </authorList>
    </citation>
    <scope>NUCLEOTIDE SEQUENCE [LARGE SCALE GENOMIC DNA]</scope>
    <source>
        <strain evidence="4 5">Philippines</strain>
    </source>
</reference>
<dbReference type="InterPro" id="IPR011330">
    <property type="entry name" value="Glyco_hydro/deAcase_b/a-brl"/>
</dbReference>
<feature type="domain" description="NodB homology" evidence="3">
    <location>
        <begin position="357"/>
        <end position="455"/>
    </location>
</feature>
<dbReference type="CDD" id="cd10938">
    <property type="entry name" value="CE4_HpPgdA_like"/>
    <property type="match status" value="1"/>
</dbReference>
<dbReference type="GO" id="GO:0016810">
    <property type="term" value="F:hydrolase activity, acting on carbon-nitrogen (but not peptide) bonds"/>
    <property type="evidence" value="ECO:0007669"/>
    <property type="project" value="InterPro"/>
</dbReference>
<dbReference type="Gene3D" id="3.20.20.370">
    <property type="entry name" value="Glycoside hydrolase/deacetylase"/>
    <property type="match status" value="1"/>
</dbReference>
<dbReference type="EMBL" id="KZ678133">
    <property type="protein sequence ID" value="PSN68695.1"/>
    <property type="molecule type" value="Genomic_DNA"/>
</dbReference>
<organism evidence="4 5">
    <name type="scientific">Corynespora cassiicola Philippines</name>
    <dbReference type="NCBI Taxonomy" id="1448308"/>
    <lineage>
        <taxon>Eukaryota</taxon>
        <taxon>Fungi</taxon>
        <taxon>Dikarya</taxon>
        <taxon>Ascomycota</taxon>
        <taxon>Pezizomycotina</taxon>
        <taxon>Dothideomycetes</taxon>
        <taxon>Pleosporomycetidae</taxon>
        <taxon>Pleosporales</taxon>
        <taxon>Corynesporascaceae</taxon>
        <taxon>Corynespora</taxon>
    </lineage>
</organism>
<name>A0A2T2NTC5_CORCC</name>
<dbReference type="PANTHER" id="PTHR47561:SF2">
    <property type="entry name" value="HYPOTHETICAL POLYSACCHARIDE DEACETYLASE (EUROFUNG)"/>
    <property type="match status" value="1"/>
</dbReference>
<keyword evidence="5" id="KW-1185">Reference proteome</keyword>
<dbReference type="Proteomes" id="UP000240883">
    <property type="component" value="Unassembled WGS sequence"/>
</dbReference>
<accession>A0A2T2NTC5</accession>